<reference evidence="1" key="1">
    <citation type="submission" date="2014-09" db="EMBL/GenBank/DDBJ databases">
        <authorList>
            <person name="Magalhaes I.L.F."/>
            <person name="Oliveira U."/>
            <person name="Santos F.R."/>
            <person name="Vidigal T.H.D.A."/>
            <person name="Brescovit A.D."/>
            <person name="Santos A.J."/>
        </authorList>
    </citation>
    <scope>NUCLEOTIDE SEQUENCE</scope>
    <source>
        <tissue evidence="1">Shoot tissue taken approximately 20 cm above the soil surface</tissue>
    </source>
</reference>
<reference evidence="1" key="2">
    <citation type="journal article" date="2015" name="Data Brief">
        <title>Shoot transcriptome of the giant reed, Arundo donax.</title>
        <authorList>
            <person name="Barrero R.A."/>
            <person name="Guerrero F.D."/>
            <person name="Moolhuijzen P."/>
            <person name="Goolsby J.A."/>
            <person name="Tidwell J."/>
            <person name="Bellgard S.E."/>
            <person name="Bellgard M.I."/>
        </authorList>
    </citation>
    <scope>NUCLEOTIDE SEQUENCE</scope>
    <source>
        <tissue evidence="1">Shoot tissue taken approximately 20 cm above the soil surface</tissue>
    </source>
</reference>
<dbReference type="EMBL" id="GBRH01276179">
    <property type="protein sequence ID" value="JAD21716.1"/>
    <property type="molecule type" value="Transcribed_RNA"/>
</dbReference>
<name>A0A0A8Y6L1_ARUDO</name>
<accession>A0A0A8Y6L1</accession>
<sequence length="17" mass="1973">MIYNLHIQILVIESATD</sequence>
<proteinExistence type="predicted"/>
<protein>
    <submittedName>
        <fullName evidence="1">Uncharacterized protein</fullName>
    </submittedName>
</protein>
<dbReference type="AlphaFoldDB" id="A0A0A8Y6L1"/>
<organism evidence="1">
    <name type="scientific">Arundo donax</name>
    <name type="common">Giant reed</name>
    <name type="synonym">Donax arundinaceus</name>
    <dbReference type="NCBI Taxonomy" id="35708"/>
    <lineage>
        <taxon>Eukaryota</taxon>
        <taxon>Viridiplantae</taxon>
        <taxon>Streptophyta</taxon>
        <taxon>Embryophyta</taxon>
        <taxon>Tracheophyta</taxon>
        <taxon>Spermatophyta</taxon>
        <taxon>Magnoliopsida</taxon>
        <taxon>Liliopsida</taxon>
        <taxon>Poales</taxon>
        <taxon>Poaceae</taxon>
        <taxon>PACMAD clade</taxon>
        <taxon>Arundinoideae</taxon>
        <taxon>Arundineae</taxon>
        <taxon>Arundo</taxon>
    </lineage>
</organism>
<evidence type="ECO:0000313" key="1">
    <source>
        <dbReference type="EMBL" id="JAD21716.1"/>
    </source>
</evidence>